<dbReference type="Gene3D" id="2.120.10.80">
    <property type="entry name" value="Kelch-type beta propeller"/>
    <property type="match status" value="2"/>
</dbReference>
<proteinExistence type="predicted"/>
<feature type="compositionally biased region" description="Polar residues" evidence="3">
    <location>
        <begin position="28"/>
        <end position="38"/>
    </location>
</feature>
<dbReference type="VEuPathDB" id="FungiDB:PABG_11078"/>
<dbReference type="SUPFAM" id="SSF50965">
    <property type="entry name" value="Galactose oxidase, central domain"/>
    <property type="match status" value="1"/>
</dbReference>
<dbReference type="PANTHER" id="PTHR46093:SF18">
    <property type="entry name" value="FIBRONECTIN TYPE-III DOMAIN-CONTAINING PROTEIN"/>
    <property type="match status" value="1"/>
</dbReference>
<evidence type="ECO:0000256" key="2">
    <source>
        <dbReference type="ARBA" id="ARBA00022737"/>
    </source>
</evidence>
<dbReference type="InterPro" id="IPR011043">
    <property type="entry name" value="Gal_Oxase/kelch_b-propeller"/>
</dbReference>
<organism evidence="5 6">
    <name type="scientific">Paracoccidioides brasiliensis</name>
    <dbReference type="NCBI Taxonomy" id="121759"/>
    <lineage>
        <taxon>Eukaryota</taxon>
        <taxon>Fungi</taxon>
        <taxon>Dikarya</taxon>
        <taxon>Ascomycota</taxon>
        <taxon>Pezizomycotina</taxon>
        <taxon>Eurotiomycetes</taxon>
        <taxon>Eurotiomycetidae</taxon>
        <taxon>Onygenales</taxon>
        <taxon>Ajellomycetaceae</taxon>
        <taxon>Paracoccidioides</taxon>
    </lineage>
</organism>
<evidence type="ECO:0000256" key="4">
    <source>
        <dbReference type="SAM" id="Phobius"/>
    </source>
</evidence>
<accession>A0A1D2JN87</accession>
<keyword evidence="1" id="KW-0880">Kelch repeat</keyword>
<keyword evidence="4" id="KW-0812">Transmembrane</keyword>
<gene>
    <name evidence="5" type="ORF">ACO22_00864</name>
</gene>
<keyword evidence="2" id="KW-0677">Repeat</keyword>
<dbReference type="PANTHER" id="PTHR46093">
    <property type="entry name" value="ACYL-COA-BINDING DOMAIN-CONTAINING PROTEIN 5"/>
    <property type="match status" value="1"/>
</dbReference>
<dbReference type="AlphaFoldDB" id="A0A1D2JN87"/>
<evidence type="ECO:0008006" key="7">
    <source>
        <dbReference type="Google" id="ProtNLM"/>
    </source>
</evidence>
<dbReference type="VEuPathDB" id="FungiDB:PADG_11465"/>
<feature type="region of interest" description="Disordered" evidence="3">
    <location>
        <begin position="411"/>
        <end position="484"/>
    </location>
</feature>
<feature type="region of interest" description="Disordered" evidence="3">
    <location>
        <begin position="1"/>
        <end position="38"/>
    </location>
</feature>
<evidence type="ECO:0000313" key="5">
    <source>
        <dbReference type="EMBL" id="ODH44331.1"/>
    </source>
</evidence>
<dbReference type="VEuPathDB" id="FungiDB:PABG_11079"/>
<dbReference type="Proteomes" id="UP000242814">
    <property type="component" value="Unassembled WGS sequence"/>
</dbReference>
<keyword evidence="4" id="KW-1133">Transmembrane helix</keyword>
<name>A0A1D2JN87_PARBR</name>
<reference evidence="5 6" key="1">
    <citation type="submission" date="2016-06" db="EMBL/GenBank/DDBJ databases">
        <authorList>
            <person name="Kjaerup R.B."/>
            <person name="Dalgaard T.S."/>
            <person name="Juul-Madsen H.R."/>
        </authorList>
    </citation>
    <scope>NUCLEOTIDE SEQUENCE [LARGE SCALE GENOMIC DNA]</scope>
    <source>
        <strain evidence="5 6">Pb300</strain>
    </source>
</reference>
<dbReference type="VEuPathDB" id="FungiDB:PABG_11077"/>
<dbReference type="InterPro" id="IPR015915">
    <property type="entry name" value="Kelch-typ_b-propeller"/>
</dbReference>
<keyword evidence="4" id="KW-0472">Membrane</keyword>
<evidence type="ECO:0000313" key="6">
    <source>
        <dbReference type="Proteomes" id="UP000242814"/>
    </source>
</evidence>
<dbReference type="EMBL" id="LZYO01000019">
    <property type="protein sequence ID" value="ODH44331.1"/>
    <property type="molecule type" value="Genomic_DNA"/>
</dbReference>
<feature type="compositionally biased region" description="Basic and acidic residues" evidence="3">
    <location>
        <begin position="418"/>
        <end position="428"/>
    </location>
</feature>
<evidence type="ECO:0000256" key="3">
    <source>
        <dbReference type="SAM" id="MobiDB-lite"/>
    </source>
</evidence>
<comment type="caution">
    <text evidence="5">The sequence shown here is derived from an EMBL/GenBank/DDBJ whole genome shotgun (WGS) entry which is preliminary data.</text>
</comment>
<protein>
    <recommendedName>
        <fullName evidence="7">Kelch repeat protein</fullName>
    </recommendedName>
</protein>
<feature type="compositionally biased region" description="Polar residues" evidence="3">
    <location>
        <begin position="458"/>
        <end position="469"/>
    </location>
</feature>
<feature type="transmembrane region" description="Helical" evidence="4">
    <location>
        <begin position="483"/>
        <end position="503"/>
    </location>
</feature>
<sequence>MFASTETQFDNRVPAKSPHSDSAAKEQPPSTSRYSGQVSITGSVDLNLDRDRNCFPQGSVLGMSQAVNQSTESPGNPDPLLIDMAEVNELYWLDLNTTFNVEGDITPNTLHRTSIPNTPPYESGGGFFAGENTIYIYSGLGNSKRYDWMWSYNAKDGIWSRAQVDGGKLNLDERFGGLSAVAPESNLSFFTGGWDMPITGTLVFNSTDGANLQWTNVTKVEGDDAVGEPRIANGGMDYIRLGKKGILVAFGGYDTSKSGTGQTETTQDLRPMDKIGVYDIDSSTCSIAVSSAPDDSSFQVLFGGRSRLKTNATSYDDLYILTLPSFRWIQVPTTGAKPWTAAGVGRDSHKCISWKDGEMIVLGGTTRQNDTVQKGCSRDHPPIRVLNTSKFRWEKQFERETKYSVPGLVSDVVGGDSTGKEATLKEPEGGWGNKKLHSIFSQTVARRPDVNEVPLPSEPTSTQNSSAQPTGPPPPKSSNTGTITGGVIGGVAGLAIIGAIVFFTKRRKQSHRRISNQFNATHAVPTAPSVHYPEPQRELSPTDTKNISFMYLQQEPRELPGNAVAPPCYELASPIDPYRGQAVFELESPVQPPSLPLKD</sequence>
<feature type="compositionally biased region" description="Polar residues" evidence="3">
    <location>
        <begin position="1"/>
        <end position="10"/>
    </location>
</feature>
<evidence type="ECO:0000256" key="1">
    <source>
        <dbReference type="ARBA" id="ARBA00022441"/>
    </source>
</evidence>